<dbReference type="EMBL" id="JBHUHU010000001">
    <property type="protein sequence ID" value="MFD2098831.1"/>
    <property type="molecule type" value="Genomic_DNA"/>
</dbReference>
<accession>A0ABW4XW61</accession>
<protein>
    <submittedName>
        <fullName evidence="1">Uncharacterized protein</fullName>
    </submittedName>
</protein>
<dbReference type="Proteomes" id="UP001597342">
    <property type="component" value="Unassembled WGS sequence"/>
</dbReference>
<sequence>MKKLALPIIAICALTFFSCEVESVGNEDLTTVDAKGKVAKKSDTQIVFDLSEDCQKTEAILYAGQTMEVGKITVSESGGNYIITYEITNEEWCMTGTHLSVVTAPEDFPMANSGNPKNGHFEYKDTFDCAKTATYEVPVEKGPYIAAHADMVCVASSPETIASNLPETVDICTTEFRPDNGNGGYFALDISDGTLSGEAYSAWCVDIDQNLNLECLEGVSVISTLSDLPEGLFENPGNIGAVNWLLNSGLIGAESSAFGAYTGDDLQMAIWVLLDDPLEDFDSLEDLADAGSLGTWDINRSNELVNLALENENFVPECGDVMGVVLSTTGKQPVIITHPLECSPCGETAWADGCDFPGDNWATYFQYGSAE</sequence>
<dbReference type="RefSeq" id="WP_379829598.1">
    <property type="nucleotide sequence ID" value="NZ_JBHUHU010000001.1"/>
</dbReference>
<comment type="caution">
    <text evidence="1">The sequence shown here is derived from an EMBL/GenBank/DDBJ whole genome shotgun (WGS) entry which is preliminary data.</text>
</comment>
<organism evidence="1 2">
    <name type="scientific">Flagellimonas iocasae</name>
    <dbReference type="NCBI Taxonomy" id="2055905"/>
    <lineage>
        <taxon>Bacteria</taxon>
        <taxon>Pseudomonadati</taxon>
        <taxon>Bacteroidota</taxon>
        <taxon>Flavobacteriia</taxon>
        <taxon>Flavobacteriales</taxon>
        <taxon>Flavobacteriaceae</taxon>
        <taxon>Flagellimonas</taxon>
    </lineage>
</organism>
<reference evidence="2" key="1">
    <citation type="journal article" date="2019" name="Int. J. Syst. Evol. Microbiol.">
        <title>The Global Catalogue of Microorganisms (GCM) 10K type strain sequencing project: providing services to taxonomists for standard genome sequencing and annotation.</title>
        <authorList>
            <consortium name="The Broad Institute Genomics Platform"/>
            <consortium name="The Broad Institute Genome Sequencing Center for Infectious Disease"/>
            <person name="Wu L."/>
            <person name="Ma J."/>
        </authorList>
    </citation>
    <scope>NUCLEOTIDE SEQUENCE [LARGE SCALE GENOMIC DNA]</scope>
    <source>
        <strain evidence="2">JCM 3389</strain>
    </source>
</reference>
<evidence type="ECO:0000313" key="1">
    <source>
        <dbReference type="EMBL" id="MFD2098831.1"/>
    </source>
</evidence>
<proteinExistence type="predicted"/>
<dbReference type="PROSITE" id="PS51257">
    <property type="entry name" value="PROKAR_LIPOPROTEIN"/>
    <property type="match status" value="1"/>
</dbReference>
<keyword evidence="2" id="KW-1185">Reference proteome</keyword>
<name>A0ABW4XW61_9FLAO</name>
<gene>
    <name evidence="1" type="ORF">ACFSJE_03535</name>
</gene>
<evidence type="ECO:0000313" key="2">
    <source>
        <dbReference type="Proteomes" id="UP001597342"/>
    </source>
</evidence>